<comment type="caution">
    <text evidence="2">The sequence shown here is derived from an EMBL/GenBank/DDBJ whole genome shotgun (WGS) entry which is preliminary data.</text>
</comment>
<sequence>MDFRQKLTKVIAPKKIPGVDESNQTGDNRKENSIRDPTGSHIQPKSTKPATYAKILKMSMKRNPTLLLYPAKDSGKIESLKTHLKREKLTQSNISINDPRKINNGLAVVWEGWMTVIIWCRNLKK</sequence>
<feature type="region of interest" description="Disordered" evidence="1">
    <location>
        <begin position="1"/>
        <end position="48"/>
    </location>
</feature>
<protein>
    <submittedName>
        <fullName evidence="2">Uncharacterized protein</fullName>
    </submittedName>
</protein>
<evidence type="ECO:0000256" key="1">
    <source>
        <dbReference type="SAM" id="MobiDB-lite"/>
    </source>
</evidence>
<keyword evidence="3" id="KW-1185">Reference proteome</keyword>
<dbReference type="AlphaFoldDB" id="A0A4Y2IQ66"/>
<accession>A0A4Y2IQ66</accession>
<organism evidence="2 3">
    <name type="scientific">Araneus ventricosus</name>
    <name type="common">Orbweaver spider</name>
    <name type="synonym">Epeira ventricosa</name>
    <dbReference type="NCBI Taxonomy" id="182803"/>
    <lineage>
        <taxon>Eukaryota</taxon>
        <taxon>Metazoa</taxon>
        <taxon>Ecdysozoa</taxon>
        <taxon>Arthropoda</taxon>
        <taxon>Chelicerata</taxon>
        <taxon>Arachnida</taxon>
        <taxon>Araneae</taxon>
        <taxon>Araneomorphae</taxon>
        <taxon>Entelegynae</taxon>
        <taxon>Araneoidea</taxon>
        <taxon>Araneidae</taxon>
        <taxon>Araneus</taxon>
    </lineage>
</organism>
<name>A0A4Y2IQ66_ARAVE</name>
<reference evidence="2 3" key="1">
    <citation type="journal article" date="2019" name="Sci. Rep.">
        <title>Orb-weaving spider Araneus ventricosus genome elucidates the spidroin gene catalogue.</title>
        <authorList>
            <person name="Kono N."/>
            <person name="Nakamura H."/>
            <person name="Ohtoshi R."/>
            <person name="Moran D.A.P."/>
            <person name="Shinohara A."/>
            <person name="Yoshida Y."/>
            <person name="Fujiwara M."/>
            <person name="Mori M."/>
            <person name="Tomita M."/>
            <person name="Arakawa K."/>
        </authorList>
    </citation>
    <scope>NUCLEOTIDE SEQUENCE [LARGE SCALE GENOMIC DNA]</scope>
</reference>
<gene>
    <name evidence="2" type="ORF">AVEN_220432_1</name>
</gene>
<evidence type="ECO:0000313" key="3">
    <source>
        <dbReference type="Proteomes" id="UP000499080"/>
    </source>
</evidence>
<proteinExistence type="predicted"/>
<evidence type="ECO:0000313" key="2">
    <source>
        <dbReference type="EMBL" id="GBM79877.1"/>
    </source>
</evidence>
<dbReference type="Proteomes" id="UP000499080">
    <property type="component" value="Unassembled WGS sequence"/>
</dbReference>
<dbReference type="EMBL" id="BGPR01002847">
    <property type="protein sequence ID" value="GBM79877.1"/>
    <property type="molecule type" value="Genomic_DNA"/>
</dbReference>